<dbReference type="STRING" id="1774969.AUC69_08975"/>
<organism evidence="4 5">
    <name type="scientific">Methyloceanibacter superfactus</name>
    <dbReference type="NCBI Taxonomy" id="1774969"/>
    <lineage>
        <taxon>Bacteria</taxon>
        <taxon>Pseudomonadati</taxon>
        <taxon>Pseudomonadota</taxon>
        <taxon>Alphaproteobacteria</taxon>
        <taxon>Hyphomicrobiales</taxon>
        <taxon>Hyphomicrobiaceae</taxon>
        <taxon>Methyloceanibacter</taxon>
    </lineage>
</organism>
<dbReference type="CDD" id="cd04301">
    <property type="entry name" value="NAT_SF"/>
    <property type="match status" value="1"/>
</dbReference>
<evidence type="ECO:0000313" key="4">
    <source>
        <dbReference type="EMBL" id="ODR99731.1"/>
    </source>
</evidence>
<name>A0A1E3W2J3_9HYPH</name>
<dbReference type="Pfam" id="PF13673">
    <property type="entry name" value="Acetyltransf_10"/>
    <property type="match status" value="1"/>
</dbReference>
<dbReference type="PANTHER" id="PTHR43877">
    <property type="entry name" value="AMINOALKYLPHOSPHONATE N-ACETYLTRANSFERASE-RELATED-RELATED"/>
    <property type="match status" value="1"/>
</dbReference>
<gene>
    <name evidence="4" type="ORF">AUC69_08975</name>
</gene>
<dbReference type="InterPro" id="IPR050832">
    <property type="entry name" value="Bact_Acetyltransf"/>
</dbReference>
<keyword evidence="5" id="KW-1185">Reference proteome</keyword>
<dbReference type="EMBL" id="LPWF01000016">
    <property type="protein sequence ID" value="ODR99731.1"/>
    <property type="molecule type" value="Genomic_DNA"/>
</dbReference>
<reference evidence="4 5" key="1">
    <citation type="journal article" date="2016" name="Environ. Microbiol.">
        <title>New Methyloceanibacter diversity from North Sea sediments includes methanotroph containing solely the soluble methane monooxygenase.</title>
        <authorList>
            <person name="Vekeman B."/>
            <person name="Kerckhof F.M."/>
            <person name="Cremers G."/>
            <person name="de Vos P."/>
            <person name="Vandamme P."/>
            <person name="Boon N."/>
            <person name="Op den Camp H.J."/>
            <person name="Heylen K."/>
        </authorList>
    </citation>
    <scope>NUCLEOTIDE SEQUENCE [LARGE SCALE GENOMIC DNA]</scope>
    <source>
        <strain evidence="4 5">R-67175</strain>
    </source>
</reference>
<dbReference type="Proteomes" id="UP000094472">
    <property type="component" value="Unassembled WGS sequence"/>
</dbReference>
<dbReference type="InterPro" id="IPR000182">
    <property type="entry name" value="GNAT_dom"/>
</dbReference>
<dbReference type="InterPro" id="IPR016181">
    <property type="entry name" value="Acyl_CoA_acyltransferase"/>
</dbReference>
<keyword evidence="1 4" id="KW-0808">Transferase</keyword>
<proteinExistence type="predicted"/>
<dbReference type="Gene3D" id="3.40.630.30">
    <property type="match status" value="1"/>
</dbReference>
<dbReference type="OrthoDB" id="9789081at2"/>
<evidence type="ECO:0000256" key="2">
    <source>
        <dbReference type="ARBA" id="ARBA00023315"/>
    </source>
</evidence>
<feature type="domain" description="N-acetyltransferase" evidence="3">
    <location>
        <begin position="17"/>
        <end position="162"/>
    </location>
</feature>
<protein>
    <submittedName>
        <fullName evidence="4">GCN5 family acetyltransferase</fullName>
    </submittedName>
</protein>
<evidence type="ECO:0000313" key="5">
    <source>
        <dbReference type="Proteomes" id="UP000094472"/>
    </source>
</evidence>
<dbReference type="AlphaFoldDB" id="A0A1E3W2J3"/>
<keyword evidence="2" id="KW-0012">Acyltransferase</keyword>
<sequence>MNAQANPTLAVRPMLPGEGRLLAEIFRSSITELTGEDYTEMQQEAWAAAAEDEAAFAKRLGDQLTIVATLGGAPVGFGTLETDDKIGFLYVHPAVAGQGVGAVLADALEKVAGGRGVASLKVDASDTASGFFARRGYVPQQRNSVRCGDEWLANTTMHKPLGGKETAQ</sequence>
<comment type="caution">
    <text evidence="4">The sequence shown here is derived from an EMBL/GenBank/DDBJ whole genome shotgun (WGS) entry which is preliminary data.</text>
</comment>
<dbReference type="GO" id="GO:0016747">
    <property type="term" value="F:acyltransferase activity, transferring groups other than amino-acyl groups"/>
    <property type="evidence" value="ECO:0007669"/>
    <property type="project" value="InterPro"/>
</dbReference>
<accession>A0A1E3W2J3</accession>
<evidence type="ECO:0000259" key="3">
    <source>
        <dbReference type="PROSITE" id="PS51186"/>
    </source>
</evidence>
<dbReference type="SUPFAM" id="SSF55729">
    <property type="entry name" value="Acyl-CoA N-acyltransferases (Nat)"/>
    <property type="match status" value="1"/>
</dbReference>
<dbReference type="RefSeq" id="WP_069441273.1">
    <property type="nucleotide sequence ID" value="NZ_LPWF01000016.1"/>
</dbReference>
<evidence type="ECO:0000256" key="1">
    <source>
        <dbReference type="ARBA" id="ARBA00022679"/>
    </source>
</evidence>
<dbReference type="PROSITE" id="PS51186">
    <property type="entry name" value="GNAT"/>
    <property type="match status" value="1"/>
</dbReference>